<evidence type="ECO:0000313" key="3">
    <source>
        <dbReference type="Proteomes" id="UP000230069"/>
    </source>
</evidence>
<gene>
    <name evidence="2" type="ORF">AQUCO_05500074v1</name>
</gene>
<dbReference type="EMBL" id="KZ305072">
    <property type="protein sequence ID" value="PIA30535.1"/>
    <property type="molecule type" value="Genomic_DNA"/>
</dbReference>
<name>A0A2G5CGX8_AQUCA</name>
<reference evidence="2 3" key="1">
    <citation type="submission" date="2017-09" db="EMBL/GenBank/DDBJ databases">
        <title>WGS assembly of Aquilegia coerulea Goldsmith.</title>
        <authorList>
            <person name="Hodges S."/>
            <person name="Kramer E."/>
            <person name="Nordborg M."/>
            <person name="Tomkins J."/>
            <person name="Borevitz J."/>
            <person name="Derieg N."/>
            <person name="Yan J."/>
            <person name="Mihaltcheva S."/>
            <person name="Hayes R.D."/>
            <person name="Rokhsar D."/>
        </authorList>
    </citation>
    <scope>NUCLEOTIDE SEQUENCE [LARGE SCALE GENOMIC DNA]</scope>
    <source>
        <strain evidence="3">cv. Goldsmith</strain>
    </source>
</reference>
<organism evidence="2 3">
    <name type="scientific">Aquilegia coerulea</name>
    <name type="common">Rocky mountain columbine</name>
    <dbReference type="NCBI Taxonomy" id="218851"/>
    <lineage>
        <taxon>Eukaryota</taxon>
        <taxon>Viridiplantae</taxon>
        <taxon>Streptophyta</taxon>
        <taxon>Embryophyta</taxon>
        <taxon>Tracheophyta</taxon>
        <taxon>Spermatophyta</taxon>
        <taxon>Magnoliopsida</taxon>
        <taxon>Ranunculales</taxon>
        <taxon>Ranunculaceae</taxon>
        <taxon>Thalictroideae</taxon>
        <taxon>Aquilegia</taxon>
    </lineage>
</organism>
<sequence length="75" mass="8756">MFICLICIHYTSKLRSSYFTVNLFTISPVSVTIYCLYYVQYIACSSRFAVYNRVRNETELLLSPLTILTTKVRTL</sequence>
<protein>
    <submittedName>
        <fullName evidence="2">Uncharacterized protein</fullName>
    </submittedName>
</protein>
<keyword evidence="1" id="KW-0812">Transmembrane</keyword>
<dbReference type="InParanoid" id="A0A2G5CGX8"/>
<keyword evidence="3" id="KW-1185">Reference proteome</keyword>
<keyword evidence="1" id="KW-1133">Transmembrane helix</keyword>
<dbReference type="Proteomes" id="UP000230069">
    <property type="component" value="Unassembled WGS sequence"/>
</dbReference>
<evidence type="ECO:0000256" key="1">
    <source>
        <dbReference type="SAM" id="Phobius"/>
    </source>
</evidence>
<keyword evidence="1" id="KW-0472">Membrane</keyword>
<feature type="transmembrane region" description="Helical" evidence="1">
    <location>
        <begin position="19"/>
        <end position="39"/>
    </location>
</feature>
<dbReference type="AlphaFoldDB" id="A0A2G5CGX8"/>
<proteinExistence type="predicted"/>
<accession>A0A2G5CGX8</accession>
<evidence type="ECO:0000313" key="2">
    <source>
        <dbReference type="EMBL" id="PIA30535.1"/>
    </source>
</evidence>